<accession>A0A4Q9LCP6</accession>
<evidence type="ECO:0000313" key="4">
    <source>
        <dbReference type="EMBL" id="TBU05165.1"/>
    </source>
</evidence>
<dbReference type="Proteomes" id="UP000292362">
    <property type="component" value="Unassembled WGS sequence"/>
</dbReference>
<evidence type="ECO:0000256" key="1">
    <source>
        <dbReference type="SAM" id="MobiDB-lite"/>
    </source>
</evidence>
<proteinExistence type="predicted"/>
<keyword evidence="3" id="KW-0732">Signal</keyword>
<feature type="signal peptide" evidence="3">
    <location>
        <begin position="1"/>
        <end position="18"/>
    </location>
</feature>
<sequence>MLKFIFYCSIVLNLFVFARVDIEENPRRSTPRDPKTEDPKEDTTNAGSAPKSSSKNPDINKVLELIGMVGGENTAKLRLLKKVNIDTFLLKSEGTKEVSDDAIEFDLTDELKEVSSLDKNNTFEIEFNKNKLPESSESPKLYFFELKETNGQTHESGRFYFDVKDRKYKLLPKQADPSWFSRYKTVIFTVLGVLIIAVLVFAVLKFLTK</sequence>
<dbReference type="VEuPathDB" id="MicrosporidiaDB:CWI37_0043p0100"/>
<organism evidence="4 5">
    <name type="scientific">Hamiltosporidium tvaerminnensis</name>
    <dbReference type="NCBI Taxonomy" id="1176355"/>
    <lineage>
        <taxon>Eukaryota</taxon>
        <taxon>Fungi</taxon>
        <taxon>Fungi incertae sedis</taxon>
        <taxon>Microsporidia</taxon>
        <taxon>Dubosqiidae</taxon>
        <taxon>Hamiltosporidium</taxon>
    </lineage>
</organism>
<keyword evidence="2" id="KW-0472">Membrane</keyword>
<dbReference type="EMBL" id="PITJ01000043">
    <property type="protein sequence ID" value="TBU05165.1"/>
    <property type="molecule type" value="Genomic_DNA"/>
</dbReference>
<keyword evidence="2" id="KW-0812">Transmembrane</keyword>
<feature type="compositionally biased region" description="Basic and acidic residues" evidence="1">
    <location>
        <begin position="25"/>
        <end position="43"/>
    </location>
</feature>
<keyword evidence="2" id="KW-1133">Transmembrane helix</keyword>
<dbReference type="AlphaFoldDB" id="A0A4Q9LCP6"/>
<evidence type="ECO:0000256" key="2">
    <source>
        <dbReference type="SAM" id="Phobius"/>
    </source>
</evidence>
<feature type="transmembrane region" description="Helical" evidence="2">
    <location>
        <begin position="186"/>
        <end position="207"/>
    </location>
</feature>
<evidence type="ECO:0000313" key="5">
    <source>
        <dbReference type="Proteomes" id="UP000292362"/>
    </source>
</evidence>
<name>A0A4Q9LCP6_9MICR</name>
<comment type="caution">
    <text evidence="4">The sequence shown here is derived from an EMBL/GenBank/DDBJ whole genome shotgun (WGS) entry which is preliminary data.</text>
</comment>
<reference evidence="4 5" key="1">
    <citation type="submission" date="2017-12" db="EMBL/GenBank/DDBJ databases">
        <authorList>
            <person name="Pombert J.-F."/>
            <person name="Haag K.L."/>
            <person name="Ebert D."/>
        </authorList>
    </citation>
    <scope>NUCLEOTIDE SEQUENCE [LARGE SCALE GENOMIC DNA]</scope>
    <source>
        <strain evidence="4">FI-OER-3-3</strain>
    </source>
</reference>
<feature type="chain" id="PRO_5021013391" evidence="3">
    <location>
        <begin position="19"/>
        <end position="209"/>
    </location>
</feature>
<feature type="compositionally biased region" description="Polar residues" evidence="1">
    <location>
        <begin position="44"/>
        <end position="56"/>
    </location>
</feature>
<protein>
    <submittedName>
        <fullName evidence="4">Uncharacterized protein</fullName>
    </submittedName>
</protein>
<feature type="region of interest" description="Disordered" evidence="1">
    <location>
        <begin position="25"/>
        <end position="56"/>
    </location>
</feature>
<evidence type="ECO:0000256" key="3">
    <source>
        <dbReference type="SAM" id="SignalP"/>
    </source>
</evidence>
<gene>
    <name evidence="4" type="ORF">CWI37_0043p0100</name>
</gene>